<gene>
    <name evidence="1" type="ORF">NAEGRDRAFT_77036</name>
</gene>
<protein>
    <submittedName>
        <fullName evidence="1">Predicted protein</fullName>
    </submittedName>
</protein>
<dbReference type="InParanoid" id="D2W6J2"/>
<dbReference type="AlphaFoldDB" id="D2W6J2"/>
<organism evidence="2">
    <name type="scientific">Naegleria gruberi</name>
    <name type="common">Amoeba</name>
    <dbReference type="NCBI Taxonomy" id="5762"/>
    <lineage>
        <taxon>Eukaryota</taxon>
        <taxon>Discoba</taxon>
        <taxon>Heterolobosea</taxon>
        <taxon>Tetramitia</taxon>
        <taxon>Eutetramitia</taxon>
        <taxon>Vahlkampfiidae</taxon>
        <taxon>Naegleria</taxon>
    </lineage>
</organism>
<proteinExistence type="predicted"/>
<dbReference type="GeneID" id="8860194"/>
<keyword evidence="2" id="KW-1185">Reference proteome</keyword>
<dbReference type="Proteomes" id="UP000006671">
    <property type="component" value="Unassembled WGS sequence"/>
</dbReference>
<dbReference type="VEuPathDB" id="AmoebaDB:NAEGRDRAFT_77036"/>
<accession>D2W6J2</accession>
<dbReference type="KEGG" id="ngr:NAEGRDRAFT_77036"/>
<dbReference type="EMBL" id="GG739380">
    <property type="protein sequence ID" value="EFC35310.1"/>
    <property type="molecule type" value="Genomic_DNA"/>
</dbReference>
<dbReference type="RefSeq" id="XP_002668054.1">
    <property type="nucleotide sequence ID" value="XM_002668008.1"/>
</dbReference>
<evidence type="ECO:0000313" key="1">
    <source>
        <dbReference type="EMBL" id="EFC35310.1"/>
    </source>
</evidence>
<name>D2W6J2_NAEGR</name>
<reference evidence="1 2" key="1">
    <citation type="journal article" date="2010" name="Cell">
        <title>The genome of Naegleria gruberi illuminates early eukaryotic versatility.</title>
        <authorList>
            <person name="Fritz-Laylin L.K."/>
            <person name="Prochnik S.E."/>
            <person name="Ginger M.L."/>
            <person name="Dacks J.B."/>
            <person name="Carpenter M.L."/>
            <person name="Field M.C."/>
            <person name="Kuo A."/>
            <person name="Paredez A."/>
            <person name="Chapman J."/>
            <person name="Pham J."/>
            <person name="Shu S."/>
            <person name="Neupane R."/>
            <person name="Cipriano M."/>
            <person name="Mancuso J."/>
            <person name="Tu H."/>
            <person name="Salamov A."/>
            <person name="Lindquist E."/>
            <person name="Shapiro H."/>
            <person name="Lucas S."/>
            <person name="Grigoriev I.V."/>
            <person name="Cande W.Z."/>
            <person name="Fulton C."/>
            <person name="Rokhsar D.S."/>
            <person name="Dawson S.C."/>
        </authorList>
    </citation>
    <scope>NUCLEOTIDE SEQUENCE [LARGE SCALE GENOMIC DNA]</scope>
    <source>
        <strain evidence="1 2">NEG-M</strain>
    </source>
</reference>
<sequence>MRLCNVCEDEARYYLSIHDFDFKEALQEHKSDLEWEREHNEKLSKKKRKKQIDNFLDENPRVMNILRYLSFCIPNNINSRKKNKDVELDLIQDDVIEYDSDY</sequence>
<evidence type="ECO:0000313" key="2">
    <source>
        <dbReference type="Proteomes" id="UP000006671"/>
    </source>
</evidence>